<name>A0A804PY60_MAIZE</name>
<evidence type="ECO:0000256" key="1">
    <source>
        <dbReference type="SAM" id="MobiDB-lite"/>
    </source>
</evidence>
<accession>A0A804PY60</accession>
<dbReference type="EnsemblPlants" id="Zm00001eb284180_T001">
    <property type="protein sequence ID" value="Zm00001eb284180_P001"/>
    <property type="gene ID" value="Zm00001eb284180"/>
</dbReference>
<reference evidence="2" key="3">
    <citation type="submission" date="2021-05" db="UniProtKB">
        <authorList>
            <consortium name="EnsemblPlants"/>
        </authorList>
    </citation>
    <scope>IDENTIFICATION</scope>
    <source>
        <strain evidence="2">cv. B73</strain>
    </source>
</reference>
<reference evidence="3" key="1">
    <citation type="journal article" date="2009" name="Science">
        <title>The B73 maize genome: complexity, diversity, and dynamics.</title>
        <authorList>
            <person name="Schnable P.S."/>
            <person name="Ware D."/>
            <person name="Fulton R.S."/>
            <person name="Stein J.C."/>
            <person name="Wei F."/>
            <person name="Pasternak S."/>
            <person name="Liang C."/>
            <person name="Zhang J."/>
            <person name="Fulton L."/>
            <person name="Graves T.A."/>
            <person name="Minx P."/>
            <person name="Reily A.D."/>
            <person name="Courtney L."/>
            <person name="Kruchowski S.S."/>
            <person name="Tomlinson C."/>
            <person name="Strong C."/>
            <person name="Delehaunty K."/>
            <person name="Fronick C."/>
            <person name="Courtney B."/>
            <person name="Rock S.M."/>
            <person name="Belter E."/>
            <person name="Du F."/>
            <person name="Kim K."/>
            <person name="Abbott R.M."/>
            <person name="Cotton M."/>
            <person name="Levy A."/>
            <person name="Marchetto P."/>
            <person name="Ochoa K."/>
            <person name="Jackson S.M."/>
            <person name="Gillam B."/>
            <person name="Chen W."/>
            <person name="Yan L."/>
            <person name="Higginbotham J."/>
            <person name="Cardenas M."/>
            <person name="Waligorski J."/>
            <person name="Applebaum E."/>
            <person name="Phelps L."/>
            <person name="Falcone J."/>
            <person name="Kanchi K."/>
            <person name="Thane T."/>
            <person name="Scimone A."/>
            <person name="Thane N."/>
            <person name="Henke J."/>
            <person name="Wang T."/>
            <person name="Ruppert J."/>
            <person name="Shah N."/>
            <person name="Rotter K."/>
            <person name="Hodges J."/>
            <person name="Ingenthron E."/>
            <person name="Cordes M."/>
            <person name="Kohlberg S."/>
            <person name="Sgro J."/>
            <person name="Delgado B."/>
            <person name="Mead K."/>
            <person name="Chinwalla A."/>
            <person name="Leonard S."/>
            <person name="Crouse K."/>
            <person name="Collura K."/>
            <person name="Kudrna D."/>
            <person name="Currie J."/>
            <person name="He R."/>
            <person name="Angelova A."/>
            <person name="Rajasekar S."/>
            <person name="Mueller T."/>
            <person name="Lomeli R."/>
            <person name="Scara G."/>
            <person name="Ko A."/>
            <person name="Delaney K."/>
            <person name="Wissotski M."/>
            <person name="Lopez G."/>
            <person name="Campos D."/>
            <person name="Braidotti M."/>
            <person name="Ashley E."/>
            <person name="Golser W."/>
            <person name="Kim H."/>
            <person name="Lee S."/>
            <person name="Lin J."/>
            <person name="Dujmic Z."/>
            <person name="Kim W."/>
            <person name="Talag J."/>
            <person name="Zuccolo A."/>
            <person name="Fan C."/>
            <person name="Sebastian A."/>
            <person name="Kramer M."/>
            <person name="Spiegel L."/>
            <person name="Nascimento L."/>
            <person name="Zutavern T."/>
            <person name="Miller B."/>
            <person name="Ambroise C."/>
            <person name="Muller S."/>
            <person name="Spooner W."/>
            <person name="Narechania A."/>
            <person name="Ren L."/>
            <person name="Wei S."/>
            <person name="Kumari S."/>
            <person name="Faga B."/>
            <person name="Levy M.J."/>
            <person name="McMahan L."/>
            <person name="Van Buren P."/>
            <person name="Vaughn M.W."/>
            <person name="Ying K."/>
            <person name="Yeh C.-T."/>
            <person name="Emrich S.J."/>
            <person name="Jia Y."/>
            <person name="Kalyanaraman A."/>
            <person name="Hsia A.-P."/>
            <person name="Barbazuk W.B."/>
            <person name="Baucom R.S."/>
            <person name="Brutnell T.P."/>
            <person name="Carpita N.C."/>
            <person name="Chaparro C."/>
            <person name="Chia J.-M."/>
            <person name="Deragon J.-M."/>
            <person name="Estill J.C."/>
            <person name="Fu Y."/>
            <person name="Jeddeloh J.A."/>
            <person name="Han Y."/>
            <person name="Lee H."/>
            <person name="Li P."/>
            <person name="Lisch D.R."/>
            <person name="Liu S."/>
            <person name="Liu Z."/>
            <person name="Nagel D.H."/>
            <person name="McCann M.C."/>
            <person name="SanMiguel P."/>
            <person name="Myers A.M."/>
            <person name="Nettleton D."/>
            <person name="Nguyen J."/>
            <person name="Penning B.W."/>
            <person name="Ponnala L."/>
            <person name="Schneider K.L."/>
            <person name="Schwartz D.C."/>
            <person name="Sharma A."/>
            <person name="Soderlund C."/>
            <person name="Springer N.M."/>
            <person name="Sun Q."/>
            <person name="Wang H."/>
            <person name="Waterman M."/>
            <person name="Westerman R."/>
            <person name="Wolfgruber T.K."/>
            <person name="Yang L."/>
            <person name="Yu Y."/>
            <person name="Zhang L."/>
            <person name="Zhou S."/>
            <person name="Zhu Q."/>
            <person name="Bennetzen J.L."/>
            <person name="Dawe R.K."/>
            <person name="Jiang J."/>
            <person name="Jiang N."/>
            <person name="Presting G.G."/>
            <person name="Wessler S.R."/>
            <person name="Aluru S."/>
            <person name="Martienssen R.A."/>
            <person name="Clifton S.W."/>
            <person name="McCombie W.R."/>
            <person name="Wing R.A."/>
            <person name="Wilson R.K."/>
        </authorList>
    </citation>
    <scope>NUCLEOTIDE SEQUENCE [LARGE SCALE GENOMIC DNA]</scope>
    <source>
        <strain evidence="3">cv. B73</strain>
    </source>
</reference>
<evidence type="ECO:0000313" key="3">
    <source>
        <dbReference type="Proteomes" id="UP000007305"/>
    </source>
</evidence>
<proteinExistence type="predicted"/>
<keyword evidence="3" id="KW-1185">Reference proteome</keyword>
<reference evidence="2" key="2">
    <citation type="submission" date="2019-07" db="EMBL/GenBank/DDBJ databases">
        <authorList>
            <person name="Seetharam A."/>
            <person name="Woodhouse M."/>
            <person name="Cannon E."/>
        </authorList>
    </citation>
    <scope>NUCLEOTIDE SEQUENCE [LARGE SCALE GENOMIC DNA]</scope>
    <source>
        <strain evidence="2">cv. B73</strain>
    </source>
</reference>
<dbReference type="InParanoid" id="A0A804PY60"/>
<organism evidence="2 3">
    <name type="scientific">Zea mays</name>
    <name type="common">Maize</name>
    <dbReference type="NCBI Taxonomy" id="4577"/>
    <lineage>
        <taxon>Eukaryota</taxon>
        <taxon>Viridiplantae</taxon>
        <taxon>Streptophyta</taxon>
        <taxon>Embryophyta</taxon>
        <taxon>Tracheophyta</taxon>
        <taxon>Spermatophyta</taxon>
        <taxon>Magnoliopsida</taxon>
        <taxon>Liliopsida</taxon>
        <taxon>Poales</taxon>
        <taxon>Poaceae</taxon>
        <taxon>PACMAD clade</taxon>
        <taxon>Panicoideae</taxon>
        <taxon>Andropogonodae</taxon>
        <taxon>Andropogoneae</taxon>
        <taxon>Tripsacinae</taxon>
        <taxon>Zea</taxon>
    </lineage>
</organism>
<dbReference type="AlphaFoldDB" id="A0A804PY60"/>
<feature type="compositionally biased region" description="Basic and acidic residues" evidence="1">
    <location>
        <begin position="49"/>
        <end position="58"/>
    </location>
</feature>
<feature type="compositionally biased region" description="Low complexity" evidence="1">
    <location>
        <begin position="31"/>
        <end position="41"/>
    </location>
</feature>
<evidence type="ECO:0000313" key="2">
    <source>
        <dbReference type="EnsemblPlants" id="Zm00001eb284180_P001"/>
    </source>
</evidence>
<feature type="region of interest" description="Disordered" evidence="1">
    <location>
        <begin position="30"/>
        <end position="73"/>
    </location>
</feature>
<dbReference type="Gramene" id="Zm00001eb284180_T001">
    <property type="protein sequence ID" value="Zm00001eb284180_P001"/>
    <property type="gene ID" value="Zm00001eb284180"/>
</dbReference>
<sequence length="275" mass="30292">MSQSIAILSDRYPARDGFAAPAPLPRVHHGSTAPLPLLSPCSSPPARSPDSRKHDGIHACHGGQGSNLHDHRPRLESRLDPLPSLAPLALPSLASNGSDPIPLAGHLHLPSTRTSACLPSIHHLHAWIPFQALELAIYLRFSLNDIYVQGIGGRWYICGGHTLHCSKLYRILDGLFLQYPIATRPTDVHREARDGVPEFERAFRERFSACTLAAKRHIDSTTIFNVQGVHSEYCDVWYFRSSHPFAKAINGAALQLFSFAETISIGRPPRNSSRS</sequence>
<dbReference type="Proteomes" id="UP000007305">
    <property type="component" value="Chromosome 6"/>
</dbReference>
<protein>
    <submittedName>
        <fullName evidence="2">Uncharacterized protein</fullName>
    </submittedName>
</protein>